<evidence type="ECO:0000259" key="13">
    <source>
        <dbReference type="PROSITE" id="PS52035"/>
    </source>
</evidence>
<dbReference type="Ensembl" id="ENSSMAT00000048084.1">
    <property type="protein sequence ID" value="ENSSMAP00000057840.1"/>
    <property type="gene ID" value="ENSSMAG00000002756.2"/>
</dbReference>
<dbReference type="PROSITE" id="PS52035">
    <property type="entry name" value="PEPTIDASE_M14"/>
    <property type="match status" value="1"/>
</dbReference>
<dbReference type="Gene3D" id="3.40.630.10">
    <property type="entry name" value="Zn peptidases"/>
    <property type="match status" value="1"/>
</dbReference>
<dbReference type="InterPro" id="IPR008979">
    <property type="entry name" value="Galactose-bd-like_sf"/>
</dbReference>
<keyword evidence="3" id="KW-0964">Secreted</keyword>
<feature type="domain" description="F5/8 type C" evidence="12">
    <location>
        <begin position="94"/>
        <end position="253"/>
    </location>
</feature>
<evidence type="ECO:0000256" key="6">
    <source>
        <dbReference type="ARBA" id="ARBA00023180"/>
    </source>
</evidence>
<dbReference type="Pfam" id="PF00754">
    <property type="entry name" value="F5_F8_type_C"/>
    <property type="match status" value="1"/>
</dbReference>
<feature type="region of interest" description="Disordered" evidence="10">
    <location>
        <begin position="57"/>
        <end position="98"/>
    </location>
</feature>
<feature type="domain" description="Peptidase M14" evidence="13">
    <location>
        <begin position="277"/>
        <end position="600"/>
    </location>
</feature>
<evidence type="ECO:0000256" key="9">
    <source>
        <dbReference type="PROSITE-ProRule" id="PRU01379"/>
    </source>
</evidence>
<reference evidence="14" key="1">
    <citation type="submission" date="2023-05" db="EMBL/GenBank/DDBJ databases">
        <title>High-quality long-read genome of Scophthalmus maximus.</title>
        <authorList>
            <person name="Lien S."/>
            <person name="Martinez P."/>
        </authorList>
    </citation>
    <scope>NUCLEOTIDE SEQUENCE [LARGE SCALE GENOMIC DNA]</scope>
</reference>
<dbReference type="PROSITE" id="PS00132">
    <property type="entry name" value="CARBOXYPEPT_ZN_1"/>
    <property type="match status" value="1"/>
</dbReference>
<dbReference type="SMART" id="SM00231">
    <property type="entry name" value="FA58C"/>
    <property type="match status" value="1"/>
</dbReference>
<dbReference type="GeneTree" id="ENSGT00940000156414"/>
<evidence type="ECO:0000256" key="3">
    <source>
        <dbReference type="ARBA" id="ARBA00022525"/>
    </source>
</evidence>
<dbReference type="GO" id="GO:0006508">
    <property type="term" value="P:proteolysis"/>
    <property type="evidence" value="ECO:0007669"/>
    <property type="project" value="InterPro"/>
</dbReference>
<feature type="chain" id="PRO_5034687292" description="Inactive carboxypeptidase-like protein X2" evidence="11">
    <location>
        <begin position="28"/>
        <end position="717"/>
    </location>
</feature>
<evidence type="ECO:0000256" key="4">
    <source>
        <dbReference type="ARBA" id="ARBA00022729"/>
    </source>
</evidence>
<name>A0A8D3DE81_SCOMX</name>
<protein>
    <recommendedName>
        <fullName evidence="8">Inactive carboxypeptidase-like protein X2</fullName>
    </recommendedName>
</protein>
<dbReference type="Pfam" id="PF00246">
    <property type="entry name" value="Peptidase_M14"/>
    <property type="match status" value="1"/>
</dbReference>
<dbReference type="PRINTS" id="PR00765">
    <property type="entry name" value="CRBOXYPTASEA"/>
</dbReference>
<feature type="signal peptide" evidence="11">
    <location>
        <begin position="1"/>
        <end position="27"/>
    </location>
</feature>
<dbReference type="GO" id="GO:0008270">
    <property type="term" value="F:zinc ion binding"/>
    <property type="evidence" value="ECO:0007669"/>
    <property type="project" value="InterPro"/>
</dbReference>
<dbReference type="GO" id="GO:0005576">
    <property type="term" value="C:extracellular region"/>
    <property type="evidence" value="ECO:0007669"/>
    <property type="project" value="UniProtKB-SubCell"/>
</dbReference>
<keyword evidence="5" id="KW-1015">Disulfide bond</keyword>
<gene>
    <name evidence="14" type="primary">CPXM2</name>
</gene>
<dbReference type="PANTHER" id="PTHR11532:SF45">
    <property type="entry name" value="INACTIVE CARBOXYPEPTIDASE-LIKE PROTEIN X2"/>
    <property type="match status" value="1"/>
</dbReference>
<dbReference type="SUPFAM" id="SSF49785">
    <property type="entry name" value="Galactose-binding domain-like"/>
    <property type="match status" value="1"/>
</dbReference>
<sequence length="717" mass="82028">MTRRRLSFLTPLALLGLLVGLADLSHGSTGEDEDYYMQELLTREQYNQVQMLEKPVASIPDRHEHRGQNPAKKVPKGKEEGSRQTDQTTADAKSECPPMGLETLKIDDFQLHASSTKRYGLGAHRGRLNIQAGLYEDDLYDGAWCAGRDDPLQWFEVDARRLTKFTGVITQGRSSLWSSDWVTSYKVMVSNDSHTWVTLKNGSEDLIFSANREKEIPVRNVFPAPVVARYIRVNPRSWFNSGNICMRVEILGCPMPDPNNYYHRRNEVITSDDLDFRHHSYKEMRQLMKVVNDMCPNITRIYNIGKSQSGLKLYAIEISDNPGEHEVGEPEFRYTAGSHGNEVLGRELLLLLMQFMCLEYLSGNQRIRHLVEETRIHLLPSVNPDGYEKAFEAGSELSGWSLGRWSNDGIDIHHNFPDLNSILWEAEAKKWIPRKMFNHHVPIPEWYQSKNASVAVETRALIAWMEKMPFVLGSNLQGGELVVTFPYDKTRSQGVTREQTPTPDDHVFRWLAFSYASTHRLMTDANRRVCHTEDFAKEDGTINGASWHTAAGSMNDFSYLHTNCFELSMYVGCDKFPHESELPEEWENNRESLLVFMEQVHRGIKGVVRDLQGRGIANAVISVEGISHDVRTAADGDYWRLLNPGEYRVTARAEGYSLVSKKCEVGYEMGATRCDFKIGRTNLSRIKEIMEKFNKQPIRLPARPLQARRSRERRMGT</sequence>
<dbReference type="CDD" id="cd00057">
    <property type="entry name" value="FA58C"/>
    <property type="match status" value="1"/>
</dbReference>
<dbReference type="InterPro" id="IPR008969">
    <property type="entry name" value="CarboxyPept-like_regulatory"/>
</dbReference>
<evidence type="ECO:0000256" key="8">
    <source>
        <dbReference type="ARBA" id="ARBA00073650"/>
    </source>
</evidence>
<evidence type="ECO:0000256" key="7">
    <source>
        <dbReference type="ARBA" id="ARBA00053417"/>
    </source>
</evidence>
<dbReference type="FunFam" id="2.60.120.260:FF:000035">
    <property type="entry name" value="probable carboxypeptidase X1 isoform X2"/>
    <property type="match status" value="1"/>
</dbReference>
<dbReference type="SUPFAM" id="SSF49464">
    <property type="entry name" value="Carboxypeptidase regulatory domain-like"/>
    <property type="match status" value="1"/>
</dbReference>
<reference evidence="14" key="2">
    <citation type="submission" date="2025-08" db="UniProtKB">
        <authorList>
            <consortium name="Ensembl"/>
        </authorList>
    </citation>
    <scope>IDENTIFICATION</scope>
</reference>
<organism evidence="14 15">
    <name type="scientific">Scophthalmus maximus</name>
    <name type="common">Turbot</name>
    <name type="synonym">Psetta maxima</name>
    <dbReference type="NCBI Taxonomy" id="52904"/>
    <lineage>
        <taxon>Eukaryota</taxon>
        <taxon>Metazoa</taxon>
        <taxon>Chordata</taxon>
        <taxon>Craniata</taxon>
        <taxon>Vertebrata</taxon>
        <taxon>Euteleostomi</taxon>
        <taxon>Actinopterygii</taxon>
        <taxon>Neopterygii</taxon>
        <taxon>Teleostei</taxon>
        <taxon>Neoteleostei</taxon>
        <taxon>Acanthomorphata</taxon>
        <taxon>Carangaria</taxon>
        <taxon>Pleuronectiformes</taxon>
        <taxon>Pleuronectoidei</taxon>
        <taxon>Scophthalmidae</taxon>
        <taxon>Scophthalmus</taxon>
    </lineage>
</organism>
<dbReference type="PROSITE" id="PS50022">
    <property type="entry name" value="FA58C_3"/>
    <property type="match status" value="1"/>
</dbReference>
<dbReference type="InterPro" id="IPR057246">
    <property type="entry name" value="CARBOXYPEPT_ZN_1"/>
</dbReference>
<dbReference type="PROSITE" id="PS01286">
    <property type="entry name" value="FA58C_2"/>
    <property type="match status" value="1"/>
</dbReference>
<evidence type="ECO:0000256" key="1">
    <source>
        <dbReference type="ARBA" id="ARBA00004613"/>
    </source>
</evidence>
<dbReference type="CDD" id="cd11308">
    <property type="entry name" value="Peptidase_M14NE-CP-C_like"/>
    <property type="match status" value="1"/>
</dbReference>
<comment type="similarity">
    <text evidence="2 9">Belongs to the peptidase M14 family.</text>
</comment>
<evidence type="ECO:0000256" key="5">
    <source>
        <dbReference type="ARBA" id="ARBA00023157"/>
    </source>
</evidence>
<accession>A0A8D3DE81</accession>
<dbReference type="CDD" id="cd03869">
    <property type="entry name" value="M14_CPX_like"/>
    <property type="match status" value="1"/>
</dbReference>
<evidence type="ECO:0000256" key="11">
    <source>
        <dbReference type="SAM" id="SignalP"/>
    </source>
</evidence>
<comment type="function">
    <text evidence="7">May be involved in cell-cell interactions.</text>
</comment>
<keyword evidence="6" id="KW-0325">Glycoprotein</keyword>
<evidence type="ECO:0000259" key="12">
    <source>
        <dbReference type="PROSITE" id="PS50022"/>
    </source>
</evidence>
<dbReference type="Gene3D" id="2.60.120.260">
    <property type="entry name" value="Galactose-binding domain-like"/>
    <property type="match status" value="1"/>
</dbReference>
<evidence type="ECO:0000313" key="15">
    <source>
        <dbReference type="Proteomes" id="UP000694558"/>
    </source>
</evidence>
<dbReference type="AlphaFoldDB" id="A0A8D3DE81"/>
<dbReference type="Proteomes" id="UP000694558">
    <property type="component" value="Chromosome 18"/>
</dbReference>
<dbReference type="SUPFAM" id="SSF53187">
    <property type="entry name" value="Zn-dependent exopeptidases"/>
    <property type="match status" value="1"/>
</dbReference>
<dbReference type="SMART" id="SM00631">
    <property type="entry name" value="Zn_pept"/>
    <property type="match status" value="1"/>
</dbReference>
<evidence type="ECO:0000313" key="14">
    <source>
        <dbReference type="Ensembl" id="ENSSMAP00000057840.1"/>
    </source>
</evidence>
<dbReference type="Gene3D" id="2.60.40.1120">
    <property type="entry name" value="Carboxypeptidase-like, regulatory domain"/>
    <property type="match status" value="1"/>
</dbReference>
<proteinExistence type="inferred from homology"/>
<dbReference type="PANTHER" id="PTHR11532">
    <property type="entry name" value="PROTEASE M14 CARBOXYPEPTIDASE"/>
    <property type="match status" value="1"/>
</dbReference>
<comment type="caution">
    <text evidence="9">Lacks conserved residue(s) required for the propagation of feature annotation.</text>
</comment>
<dbReference type="InterPro" id="IPR050753">
    <property type="entry name" value="Peptidase_M14_domain"/>
</dbReference>
<comment type="subcellular location">
    <subcellularLocation>
        <location evidence="1">Secreted</location>
    </subcellularLocation>
</comment>
<dbReference type="InterPro" id="IPR000834">
    <property type="entry name" value="Peptidase_M14"/>
</dbReference>
<dbReference type="InterPro" id="IPR000421">
    <property type="entry name" value="FA58C"/>
</dbReference>
<dbReference type="Pfam" id="PF13620">
    <property type="entry name" value="CarboxypepD_reg"/>
    <property type="match status" value="1"/>
</dbReference>
<evidence type="ECO:0000256" key="10">
    <source>
        <dbReference type="SAM" id="MobiDB-lite"/>
    </source>
</evidence>
<evidence type="ECO:0000256" key="2">
    <source>
        <dbReference type="ARBA" id="ARBA00005988"/>
    </source>
</evidence>
<dbReference type="FunFam" id="2.60.40.1120:FF:000007">
    <property type="entry name" value="Carboxypeptidase X, M14 family member 2"/>
    <property type="match status" value="1"/>
</dbReference>
<dbReference type="GO" id="GO:0004181">
    <property type="term" value="F:metallocarboxypeptidase activity"/>
    <property type="evidence" value="ECO:0007669"/>
    <property type="project" value="InterPro"/>
</dbReference>
<dbReference type="FunFam" id="3.40.630.10:FF:000007">
    <property type="entry name" value="Carboxypeptidase X (M14 family), member 1"/>
    <property type="match status" value="1"/>
</dbReference>
<keyword evidence="4 11" id="KW-0732">Signal</keyword>